<sequence length="256" mass="28708">MAGKGKFLYIFSPGMSNEVTDEEHRIYIGDSAKHMYEGTQYFPLGNFSTDDLLKLKAQIATALECRMDLDDVTEKNLEALKTKLRSAKTEVIAQLARQTLDRLDVVASDEKRAKTRLAIIEDELRHRMEEDGSAEMKFTGVLGVSYKPETVYNVGEEGWTPVYSSIVAESVEKQFADDGVVRAIANNQDVDEYVVRDIANDIVGSIRDGLRNAEAFAILQKRLTSTTLNDLTKQGLDLPNGVEQKTLQKLKLRKLK</sequence>
<reference evidence="1" key="1">
    <citation type="journal article" date="2021" name="Proc. Natl. Acad. Sci. U.S.A.">
        <title>A Catalog of Tens of Thousands of Viruses from Human Metagenomes Reveals Hidden Associations with Chronic Diseases.</title>
        <authorList>
            <person name="Tisza M.J."/>
            <person name="Buck C.B."/>
        </authorList>
    </citation>
    <scope>NUCLEOTIDE SEQUENCE</scope>
    <source>
        <strain evidence="1">CtUS21</strain>
    </source>
</reference>
<dbReference type="EMBL" id="BK014959">
    <property type="protein sequence ID" value="DAD84421.1"/>
    <property type="molecule type" value="Genomic_DNA"/>
</dbReference>
<protein>
    <submittedName>
        <fullName evidence="1">Uncharacterized protein</fullName>
    </submittedName>
</protein>
<evidence type="ECO:0000313" key="1">
    <source>
        <dbReference type="EMBL" id="DAD84421.1"/>
    </source>
</evidence>
<organism evidence="1">
    <name type="scientific">Podoviridae sp. ctUS21</name>
    <dbReference type="NCBI Taxonomy" id="2826557"/>
    <lineage>
        <taxon>Viruses</taxon>
        <taxon>Duplodnaviria</taxon>
        <taxon>Heunggongvirae</taxon>
        <taxon>Uroviricota</taxon>
        <taxon>Caudoviricetes</taxon>
    </lineage>
</organism>
<accession>A0A8S5MPY3</accession>
<proteinExistence type="predicted"/>
<name>A0A8S5MPY3_9CAUD</name>